<dbReference type="PATRIC" id="fig|1123384.7.peg.522"/>
<keyword evidence="1" id="KW-0812">Transmembrane</keyword>
<protein>
    <submittedName>
        <fullName evidence="2">Uncharacterized protein</fullName>
    </submittedName>
</protein>
<dbReference type="OrthoDB" id="14663at200918"/>
<dbReference type="PaxDb" id="1123384-AJ81_02645"/>
<gene>
    <name evidence="2" type="ORF">AJ81_02645</name>
</gene>
<feature type="transmembrane region" description="Helical" evidence="1">
    <location>
        <begin position="73"/>
        <end position="91"/>
    </location>
</feature>
<organism evidence="2 3">
    <name type="scientific">Pseudothermotoga hypogea DSM 11164 = NBRC 106472</name>
    <dbReference type="NCBI Taxonomy" id="1123384"/>
    <lineage>
        <taxon>Bacteria</taxon>
        <taxon>Thermotogati</taxon>
        <taxon>Thermotogota</taxon>
        <taxon>Thermotogae</taxon>
        <taxon>Thermotogales</taxon>
        <taxon>Thermotogaceae</taxon>
        <taxon>Pseudothermotoga</taxon>
    </lineage>
</organism>
<feature type="transmembrane region" description="Helical" evidence="1">
    <location>
        <begin position="40"/>
        <end position="66"/>
    </location>
</feature>
<accession>A0A0X1KTT0</accession>
<reference evidence="2 3" key="1">
    <citation type="submission" date="2014-01" db="EMBL/GenBank/DDBJ databases">
        <title>Genome sequencing of Thermotog hypogea.</title>
        <authorList>
            <person name="Zhang X."/>
            <person name="Alvare G."/>
            <person name="Fristensky B."/>
            <person name="Chen L."/>
            <person name="Suen T."/>
            <person name="Chen Q."/>
            <person name="Ma K."/>
        </authorList>
    </citation>
    <scope>NUCLEOTIDE SEQUENCE [LARGE SCALE GENOMIC DNA]</scope>
    <source>
        <strain evidence="2 3">DSM 11164</strain>
    </source>
</reference>
<keyword evidence="3" id="KW-1185">Reference proteome</keyword>
<proteinExistence type="predicted"/>
<dbReference type="Proteomes" id="UP000077469">
    <property type="component" value="Chromosome"/>
</dbReference>
<sequence>MKKIVALCLWLSLGIALNYLVWLGPDWLKLFFLPSHFVTALSVLCHGFSTGLFVALILPNLCYVALRSFAPSLLALHMFELAFLAFVLSVLDRRMKQKMSVLFSFVITWAVSRTVEHIFFRSIDLRQLSFFLVGLALNIFLLPEVKKLLVKSNGFERR</sequence>
<keyword evidence="1" id="KW-0472">Membrane</keyword>
<keyword evidence="1" id="KW-1133">Transmembrane helix</keyword>
<dbReference type="STRING" id="1123384.AJ81_02645"/>
<feature type="transmembrane region" description="Helical" evidence="1">
    <location>
        <begin position="127"/>
        <end position="143"/>
    </location>
</feature>
<dbReference type="KEGG" id="phy:AJ81_02645"/>
<dbReference type="EMBL" id="CP007141">
    <property type="protein sequence ID" value="AJC74661.1"/>
    <property type="molecule type" value="Genomic_DNA"/>
</dbReference>
<evidence type="ECO:0000256" key="1">
    <source>
        <dbReference type="SAM" id="Phobius"/>
    </source>
</evidence>
<name>A0A0X1KTT0_9THEM</name>
<dbReference type="RefSeq" id="WP_031503818.1">
    <property type="nucleotide sequence ID" value="NC_022795.1"/>
</dbReference>
<evidence type="ECO:0000313" key="2">
    <source>
        <dbReference type="EMBL" id="AJC74661.1"/>
    </source>
</evidence>
<dbReference type="AlphaFoldDB" id="A0A0X1KTT0"/>
<evidence type="ECO:0000313" key="3">
    <source>
        <dbReference type="Proteomes" id="UP000077469"/>
    </source>
</evidence>